<name>A0ABV8V5B2_9GAMM</name>
<feature type="signal peptide" evidence="1">
    <location>
        <begin position="1"/>
        <end position="21"/>
    </location>
</feature>
<reference evidence="4" key="1">
    <citation type="journal article" date="2019" name="Int. J. Syst. Evol. Microbiol.">
        <title>The Global Catalogue of Microorganisms (GCM) 10K type strain sequencing project: providing services to taxonomists for standard genome sequencing and annotation.</title>
        <authorList>
            <consortium name="The Broad Institute Genomics Platform"/>
            <consortium name="The Broad Institute Genome Sequencing Center for Infectious Disease"/>
            <person name="Wu L."/>
            <person name="Ma J."/>
        </authorList>
    </citation>
    <scope>NUCLEOTIDE SEQUENCE [LARGE SCALE GENOMIC DNA]</scope>
    <source>
        <strain evidence="4">CECT 8570</strain>
    </source>
</reference>
<proteinExistence type="predicted"/>
<comment type="caution">
    <text evidence="3">The sequence shown here is derived from an EMBL/GenBank/DDBJ whole genome shotgun (WGS) entry which is preliminary data.</text>
</comment>
<gene>
    <name evidence="3" type="ORF">ACFOX3_12040</name>
</gene>
<dbReference type="SUPFAM" id="SSF53474">
    <property type="entry name" value="alpha/beta-Hydrolases"/>
    <property type="match status" value="1"/>
</dbReference>
<accession>A0ABV8V5B2</accession>
<dbReference type="PANTHER" id="PTHR37946:SF1">
    <property type="entry name" value="SLL1969 PROTEIN"/>
    <property type="match status" value="1"/>
</dbReference>
<dbReference type="PROSITE" id="PS51257">
    <property type="entry name" value="PROKAR_LIPOPROTEIN"/>
    <property type="match status" value="1"/>
</dbReference>
<dbReference type="Gene3D" id="3.40.50.1820">
    <property type="entry name" value="alpha/beta hydrolase"/>
    <property type="match status" value="1"/>
</dbReference>
<feature type="domain" description="GPI inositol-deacylase PGAP1-like alpha/beta" evidence="2">
    <location>
        <begin position="101"/>
        <end position="168"/>
    </location>
</feature>
<dbReference type="Proteomes" id="UP001595840">
    <property type="component" value="Unassembled WGS sequence"/>
</dbReference>
<evidence type="ECO:0000313" key="4">
    <source>
        <dbReference type="Proteomes" id="UP001595840"/>
    </source>
</evidence>
<organism evidence="3 4">
    <name type="scientific">Simiduia curdlanivorans</name>
    <dbReference type="NCBI Taxonomy" id="1492769"/>
    <lineage>
        <taxon>Bacteria</taxon>
        <taxon>Pseudomonadati</taxon>
        <taxon>Pseudomonadota</taxon>
        <taxon>Gammaproteobacteria</taxon>
        <taxon>Cellvibrionales</taxon>
        <taxon>Cellvibrionaceae</taxon>
        <taxon>Simiduia</taxon>
    </lineage>
</organism>
<protein>
    <submittedName>
        <fullName evidence="3">Esterase/lipase family protein</fullName>
    </submittedName>
</protein>
<dbReference type="Pfam" id="PF07819">
    <property type="entry name" value="PGAP1"/>
    <property type="match status" value="1"/>
</dbReference>
<keyword evidence="1" id="KW-0732">Signal</keyword>
<feature type="chain" id="PRO_5046871042" evidence="1">
    <location>
        <begin position="22"/>
        <end position="318"/>
    </location>
</feature>
<dbReference type="EMBL" id="JBHSCX010000015">
    <property type="protein sequence ID" value="MFC4363037.1"/>
    <property type="molecule type" value="Genomic_DNA"/>
</dbReference>
<dbReference type="PANTHER" id="PTHR37946">
    <property type="entry name" value="SLL1969 PROTEIN"/>
    <property type="match status" value="1"/>
</dbReference>
<dbReference type="InterPro" id="IPR012908">
    <property type="entry name" value="PGAP1-ab_dom-like"/>
</dbReference>
<evidence type="ECO:0000256" key="1">
    <source>
        <dbReference type="SAM" id="SignalP"/>
    </source>
</evidence>
<dbReference type="InterPro" id="IPR029058">
    <property type="entry name" value="AB_hydrolase_fold"/>
</dbReference>
<evidence type="ECO:0000313" key="3">
    <source>
        <dbReference type="EMBL" id="MFC4363037.1"/>
    </source>
</evidence>
<sequence>MRWCYFFSVMLLVGCTSSALYVPDAQPLDSSRLSSPNKTVSIAGLSSCTDAVDASIRIDSHSPITVLVHGCNGSAGRFRSLAQLYAFHGQQAICFSYDDRKSLVSNAEQLATALNELTQVMDNNSISIVGHSMGGLIARKALEETYTKSGDVNNKTLDLVTVSAPVSGIAVAGQCGIEPLHWLSIGIVPGICWLVTGDNWFEITSSSDFIRNPKPLVPSVERYLKIVTNEKDACRRADADGKCIESDYVFDLAEQYHPKIDSDVNTTGVQVDAGHVEIVGNKNLVPRKLLAILQAHGVLSTTPPERAEAFEQLLAELY</sequence>
<evidence type="ECO:0000259" key="2">
    <source>
        <dbReference type="Pfam" id="PF07819"/>
    </source>
</evidence>
<dbReference type="RefSeq" id="WP_290265238.1">
    <property type="nucleotide sequence ID" value="NZ_JAUFQG010000006.1"/>
</dbReference>
<keyword evidence="4" id="KW-1185">Reference proteome</keyword>